<dbReference type="OrthoDB" id="5352492at2759"/>
<feature type="region of interest" description="Disordered" evidence="1">
    <location>
        <begin position="826"/>
        <end position="866"/>
    </location>
</feature>
<feature type="compositionally biased region" description="Basic and acidic residues" evidence="1">
    <location>
        <begin position="841"/>
        <end position="855"/>
    </location>
</feature>
<dbReference type="EMBL" id="NPHW01004654">
    <property type="protein sequence ID" value="OXV07648.1"/>
    <property type="molecule type" value="Genomic_DNA"/>
</dbReference>
<reference evidence="3 4" key="1">
    <citation type="journal article" date="2015" name="Environ. Microbiol.">
        <title>Metagenome sequence of Elaphomyces granulatus from sporocarp tissue reveals Ascomycota ectomycorrhizal fingerprints of genome expansion and a Proteobacteria-rich microbiome.</title>
        <authorList>
            <person name="Quandt C.A."/>
            <person name="Kohler A."/>
            <person name="Hesse C.N."/>
            <person name="Sharpton T.J."/>
            <person name="Martin F."/>
            <person name="Spatafora J.W."/>
        </authorList>
    </citation>
    <scope>NUCLEOTIDE SEQUENCE [LARGE SCALE GENOMIC DNA]</scope>
    <source>
        <strain evidence="3 4">OSC145934</strain>
    </source>
</reference>
<gene>
    <name evidence="3" type="ORF">Egran_04587</name>
</gene>
<evidence type="ECO:0000313" key="3">
    <source>
        <dbReference type="EMBL" id="OXV07648.1"/>
    </source>
</evidence>
<evidence type="ECO:0000313" key="4">
    <source>
        <dbReference type="Proteomes" id="UP000243515"/>
    </source>
</evidence>
<evidence type="ECO:0000259" key="2">
    <source>
        <dbReference type="Pfam" id="PF20248"/>
    </source>
</evidence>
<accession>A0A232LUE8</accession>
<protein>
    <recommendedName>
        <fullName evidence="2">DUF6603 domain-containing protein</fullName>
    </recommendedName>
</protein>
<dbReference type="InterPro" id="IPR046538">
    <property type="entry name" value="DUF6603"/>
</dbReference>
<feature type="domain" description="DUF6603" evidence="2">
    <location>
        <begin position="865"/>
        <end position="1392"/>
    </location>
</feature>
<feature type="compositionally biased region" description="Polar residues" evidence="1">
    <location>
        <begin position="1338"/>
        <end position="1350"/>
    </location>
</feature>
<sequence length="1626" mass="176586">MASDTSTKYYIYSSSSGQTSGSSVQVLTAGTNTDNFVSRLPNQVIILSRPPNTTSNLDTTDLWCQWMSNFDSSGVFSLSVNERDKDIQSFDFTLTAPWNVTFSSSSSALLYSFGTAQGLVGARIPIPGLPPDGSLLYCGLDVDKTGTLTSTVRDLFSYVGLAGMVSVLPSSIAGLTVTLDSKNASEKYNALWFNPSFHMRTTVRLQFSLDVVDQLQGIIGNALPRFAITAADVIARKELISGVTDVGPAALDEGRVLFHLACSVTSKNGSSVDMTMGVEYSESGFKMTFQTDSGALSRILTYLAELIDDDLGIVQDILGKDSSVFDETLYLRRMNINLDTTDDAEKPSLASFSIDIEVNANFGKDSTNNPVVFLVTYSWSKDGGKLGSLRGRLWNWFDSSGSIDLSPYYEAWTDLQPLTPSPATSLSIATLIPGAQIQDIPANLPTEITRAYIFLSQSTFALGGTIQSLDPPSLSFPQINLGLVQLDASYTWGKTADFSLSIKVMAEIKPSTTSQHQESAVLVGSIDYRAKTWLLQASLDGLYASTLYEFFDQSSADHVMPLIDSIEIANLQLEYKYEGQSSGPQKGKSVGSSFKIEGVLLVAALELDVRFEYDKDWTFTASLKPQKATATLGDIIASILGHGDLDLPDFLANMPFGGQGKDKDNIKIDVQKTKDPNAGGSREGSFQFIAEITVGPLALTFAQYHSSVWPATIPSKRLVKIALTALPEIDIPLVGNLTQPFDEMFYLWIQDDTNQNKGKVPGLTRKDIRELNMSLSDQLVPKDRFKDKTNDDQVLLGAGSHFAVVTKDQGGQKTCILDYDFKKQPAKGSQTSGSLEAAQDDAEKIKSGDGDKNDSDGSSTSAPFKKKVGPISISNIGLRYSDRQLHIMFDATFDLGPLSFSLIGFSINLELTSLDKIPIPTFSIQGLSAAFEKPPLTIAGIIRHGSTGNLDYYAGGLIIGFVPYQLEAAGFYGIAKPQGGSEFVSIFILARLDGPLLTLEFAEISGVTGGFGYNSDVRVPTADQITNFPFIATNKLGNGSDDALQVLERLTSPNEDGWFRPFNNTYWAAAGMKIDAFQMVALDAVVVVQFGQSIKLGIFAVALVDIPNEKSPKKFAHVELGIAIVVDFDYGILKAEAQLSPNSYILDPNCHLTGGFGLYYWFDAPHGDRANIGNFVFTLGGYHQAFAIPNGYPNPPRLGISWSLGSNLQITGGAYFAITPKVCMGGGRLHASYQAGPITAWFDAFADFLINYKPFHFIADAGIAVGVRFDLDVLFIHTHISVQIQAELYLWGPPVAGRLHVDFWILGFDINFGATDAKSQPVTLDEFYGLVLQTSSKPDSKQASISSNPSTDERPTNEGHTFLAQSGLMNNSELPERQPNTPWIVRGGTFSFVIGCKMAINNAERVDDDTKLDEEKKVLDSRSYTAKNIYAKPMKITSRLESTMTFSITQDSAASDDAQWGIESFIKSVPTGLWGKYDSKTDPSSGDNHIGSLLNNADGGVPLMMGILLTAPPATIAPDKLKTFNIEDAELQELTAKKAFPIPESSHAELEPDAPAADEKQQFDNVKVKWESPDWGTGDDGQAGFVDSWATEFGWDVGVLKTLAATPKRLDSMFETYYVAAPLMTK</sequence>
<dbReference type="Proteomes" id="UP000243515">
    <property type="component" value="Unassembled WGS sequence"/>
</dbReference>
<proteinExistence type="predicted"/>
<organism evidence="3 4">
    <name type="scientific">Elaphomyces granulatus</name>
    <dbReference type="NCBI Taxonomy" id="519963"/>
    <lineage>
        <taxon>Eukaryota</taxon>
        <taxon>Fungi</taxon>
        <taxon>Dikarya</taxon>
        <taxon>Ascomycota</taxon>
        <taxon>Pezizomycotina</taxon>
        <taxon>Eurotiomycetes</taxon>
        <taxon>Eurotiomycetidae</taxon>
        <taxon>Eurotiales</taxon>
        <taxon>Elaphomycetaceae</taxon>
        <taxon>Elaphomyces</taxon>
    </lineage>
</organism>
<evidence type="ECO:0000256" key="1">
    <source>
        <dbReference type="SAM" id="MobiDB-lite"/>
    </source>
</evidence>
<keyword evidence="4" id="KW-1185">Reference proteome</keyword>
<feature type="region of interest" description="Disordered" evidence="1">
    <location>
        <begin position="1338"/>
        <end position="1359"/>
    </location>
</feature>
<comment type="caution">
    <text evidence="3">The sequence shown here is derived from an EMBL/GenBank/DDBJ whole genome shotgun (WGS) entry which is preliminary data.</text>
</comment>
<dbReference type="Pfam" id="PF20248">
    <property type="entry name" value="DUF6603"/>
    <property type="match status" value="1"/>
</dbReference>
<name>A0A232LUE8_9EURO</name>